<evidence type="ECO:0000256" key="3">
    <source>
        <dbReference type="ARBA" id="ARBA00022448"/>
    </source>
</evidence>
<protein>
    <submittedName>
        <fullName evidence="9">Cytosine permease</fullName>
    </submittedName>
</protein>
<feature type="transmembrane region" description="Helical" evidence="8">
    <location>
        <begin position="101"/>
        <end position="123"/>
    </location>
</feature>
<feature type="transmembrane region" description="Helical" evidence="8">
    <location>
        <begin position="401"/>
        <end position="420"/>
    </location>
</feature>
<accession>A0ABX2C489</accession>
<sequence length="472" mass="50458">MATSDSPSRKGVLIERRSIDYIPDNERHGSPLSQFTLWISANLTVTCAVTGALTVVLGGDVFWSLVGLFIGQLIGGVVMALHGAQGPQIGLPQMILSRVQFGVYGAIIPLVLVCIMYIGFLTGGTVLTGQAVGQLLHVSTTNAILILGALVTMLALFGYKTIHAMGRVYSVVGGLTFVYLFVSLLHGHDVSTLLGTRHFTWPTFLFAVSLSASWQISYGPYVADYSRYLPKSTSPLVTFLAVGIGSVLGSQFAMTFGVLASAIAGAQFAGHEVTFMVGLGSAGAIAAVLYLAITLGKLIASTLCVYGSVMSVATITTALNGKQVIGRGARLVMILAVVVTYTGLALAANHSFLRTFTEFILFLLAFFTPWSAINLVDYYCVSREYVDIPALSDVNGRYGKWNIPGIAVYVIGVVVQIPFLSSEFYTGPLFNLLGGVDISWIVGIVIPGAIYYWVTRTHRVGHAERTIRVDSL</sequence>
<keyword evidence="6 7" id="KW-0472">Membrane</keyword>
<evidence type="ECO:0000256" key="1">
    <source>
        <dbReference type="ARBA" id="ARBA00004141"/>
    </source>
</evidence>
<name>A0ABX2C489_9BURK</name>
<keyword evidence="10" id="KW-1185">Reference proteome</keyword>
<proteinExistence type="inferred from homology"/>
<dbReference type="PANTHER" id="PTHR31806:SF1">
    <property type="entry name" value="PURINE-CYTOSINE PERMEASE FCY2-RELATED"/>
    <property type="match status" value="1"/>
</dbReference>
<evidence type="ECO:0000256" key="4">
    <source>
        <dbReference type="ARBA" id="ARBA00022692"/>
    </source>
</evidence>
<feature type="transmembrane region" description="Helical" evidence="8">
    <location>
        <begin position="359"/>
        <end position="380"/>
    </location>
</feature>
<dbReference type="EMBL" id="WOEY01000159">
    <property type="protein sequence ID" value="NPT47221.1"/>
    <property type="molecule type" value="Genomic_DNA"/>
</dbReference>
<feature type="transmembrane region" description="Helical" evidence="8">
    <location>
        <begin position="35"/>
        <end position="55"/>
    </location>
</feature>
<evidence type="ECO:0000256" key="5">
    <source>
        <dbReference type="ARBA" id="ARBA00022989"/>
    </source>
</evidence>
<organism evidence="9 10">
    <name type="scientific">Paraburkholderia solitsugae</name>
    <dbReference type="NCBI Taxonomy" id="2675748"/>
    <lineage>
        <taxon>Bacteria</taxon>
        <taxon>Pseudomonadati</taxon>
        <taxon>Pseudomonadota</taxon>
        <taxon>Betaproteobacteria</taxon>
        <taxon>Burkholderiales</taxon>
        <taxon>Burkholderiaceae</taxon>
        <taxon>Paraburkholderia</taxon>
    </lineage>
</organism>
<dbReference type="Gene3D" id="1.10.4160.10">
    <property type="entry name" value="Hydantoin permease"/>
    <property type="match status" value="1"/>
</dbReference>
<feature type="transmembrane region" description="Helical" evidence="8">
    <location>
        <begin position="236"/>
        <end position="261"/>
    </location>
</feature>
<comment type="caution">
    <text evidence="9">The sequence shown here is derived from an EMBL/GenBank/DDBJ whole genome shotgun (WGS) entry which is preliminary data.</text>
</comment>
<evidence type="ECO:0000256" key="6">
    <source>
        <dbReference type="ARBA" id="ARBA00023136"/>
    </source>
</evidence>
<keyword evidence="4 8" id="KW-0812">Transmembrane</keyword>
<reference evidence="9 10" key="1">
    <citation type="submission" date="2019-11" db="EMBL/GenBank/DDBJ databases">
        <title>Metabolism of dissolved organic matter in forest soils.</title>
        <authorList>
            <person name="Cyle K.T."/>
            <person name="Wilhelm R.C."/>
            <person name="Martinez C.E."/>
        </authorList>
    </citation>
    <scope>NUCLEOTIDE SEQUENCE [LARGE SCALE GENOMIC DNA]</scope>
    <source>
        <strain evidence="9 10">1N</strain>
    </source>
</reference>
<comment type="subcellular location">
    <subcellularLocation>
        <location evidence="1">Membrane</location>
        <topology evidence="1">Multi-pass membrane protein</topology>
    </subcellularLocation>
</comment>
<dbReference type="PANTHER" id="PTHR31806">
    <property type="entry name" value="PURINE-CYTOSINE PERMEASE FCY2-RELATED"/>
    <property type="match status" value="1"/>
</dbReference>
<feature type="transmembrane region" description="Helical" evidence="8">
    <location>
        <begin position="432"/>
        <end position="454"/>
    </location>
</feature>
<dbReference type="InterPro" id="IPR001248">
    <property type="entry name" value="Pur-cyt_permease"/>
</dbReference>
<evidence type="ECO:0000256" key="8">
    <source>
        <dbReference type="SAM" id="Phobius"/>
    </source>
</evidence>
<feature type="transmembrane region" description="Helical" evidence="8">
    <location>
        <begin position="331"/>
        <end position="353"/>
    </location>
</feature>
<feature type="transmembrane region" description="Helical" evidence="8">
    <location>
        <begin position="299"/>
        <end position="319"/>
    </location>
</feature>
<feature type="transmembrane region" description="Helical" evidence="8">
    <location>
        <begin position="168"/>
        <end position="187"/>
    </location>
</feature>
<evidence type="ECO:0000313" key="9">
    <source>
        <dbReference type="EMBL" id="NPT47221.1"/>
    </source>
</evidence>
<feature type="transmembrane region" description="Helical" evidence="8">
    <location>
        <begin position="273"/>
        <end position="293"/>
    </location>
</feature>
<evidence type="ECO:0000256" key="2">
    <source>
        <dbReference type="ARBA" id="ARBA00008974"/>
    </source>
</evidence>
<comment type="similarity">
    <text evidence="2 7">Belongs to the purine-cytosine permease (2.A.39) family.</text>
</comment>
<keyword evidence="3 7" id="KW-0813">Transport</keyword>
<feature type="transmembrane region" description="Helical" evidence="8">
    <location>
        <begin position="135"/>
        <end position="156"/>
    </location>
</feature>
<evidence type="ECO:0000313" key="10">
    <source>
        <dbReference type="Proteomes" id="UP000652198"/>
    </source>
</evidence>
<dbReference type="Proteomes" id="UP000652198">
    <property type="component" value="Unassembled WGS sequence"/>
</dbReference>
<feature type="transmembrane region" description="Helical" evidence="8">
    <location>
        <begin position="61"/>
        <end position="81"/>
    </location>
</feature>
<dbReference type="InterPro" id="IPR026030">
    <property type="entry name" value="Pur-cyt_permease_Fcy2/21/22"/>
</dbReference>
<dbReference type="Pfam" id="PF02133">
    <property type="entry name" value="Transp_cyt_pur"/>
    <property type="match status" value="1"/>
</dbReference>
<gene>
    <name evidence="9" type="ORF">GNZ12_39230</name>
</gene>
<dbReference type="CDD" id="cd11484">
    <property type="entry name" value="SLC-NCS1sbd_CobB-like"/>
    <property type="match status" value="1"/>
</dbReference>
<keyword evidence="5 8" id="KW-1133">Transmembrane helix</keyword>
<dbReference type="RefSeq" id="WP_235994040.1">
    <property type="nucleotide sequence ID" value="NZ_WOEY01000159.1"/>
</dbReference>
<evidence type="ECO:0000256" key="7">
    <source>
        <dbReference type="PIRNR" id="PIRNR002744"/>
    </source>
</evidence>
<dbReference type="PIRSF" id="PIRSF002744">
    <property type="entry name" value="Pur-cyt_permease"/>
    <property type="match status" value="1"/>
</dbReference>